<proteinExistence type="predicted"/>
<evidence type="ECO:0000313" key="2">
    <source>
        <dbReference type="Proteomes" id="UP000712600"/>
    </source>
</evidence>
<gene>
    <name evidence="1" type="ORF">F2Q69_00004993</name>
</gene>
<comment type="caution">
    <text evidence="1">The sequence shown here is derived from an EMBL/GenBank/DDBJ whole genome shotgun (WGS) entry which is preliminary data.</text>
</comment>
<name>A0A8S9NVD1_BRACR</name>
<organism evidence="1 2">
    <name type="scientific">Brassica cretica</name>
    <name type="common">Mustard</name>
    <dbReference type="NCBI Taxonomy" id="69181"/>
    <lineage>
        <taxon>Eukaryota</taxon>
        <taxon>Viridiplantae</taxon>
        <taxon>Streptophyta</taxon>
        <taxon>Embryophyta</taxon>
        <taxon>Tracheophyta</taxon>
        <taxon>Spermatophyta</taxon>
        <taxon>Magnoliopsida</taxon>
        <taxon>eudicotyledons</taxon>
        <taxon>Gunneridae</taxon>
        <taxon>Pentapetalae</taxon>
        <taxon>rosids</taxon>
        <taxon>malvids</taxon>
        <taxon>Brassicales</taxon>
        <taxon>Brassicaceae</taxon>
        <taxon>Brassiceae</taxon>
        <taxon>Brassica</taxon>
    </lineage>
</organism>
<dbReference type="Proteomes" id="UP000712600">
    <property type="component" value="Unassembled WGS sequence"/>
</dbReference>
<evidence type="ECO:0000313" key="1">
    <source>
        <dbReference type="EMBL" id="KAF3507676.1"/>
    </source>
</evidence>
<dbReference type="AlphaFoldDB" id="A0A8S9NVD1"/>
<reference evidence="1" key="1">
    <citation type="submission" date="2019-12" db="EMBL/GenBank/DDBJ databases">
        <title>Genome sequencing and annotation of Brassica cretica.</title>
        <authorList>
            <person name="Studholme D.J."/>
            <person name="Sarris P."/>
        </authorList>
    </citation>
    <scope>NUCLEOTIDE SEQUENCE</scope>
    <source>
        <strain evidence="1">PFS-109/04</strain>
        <tissue evidence="1">Leaf</tissue>
    </source>
</reference>
<dbReference type="EMBL" id="QGKX02001521">
    <property type="protein sequence ID" value="KAF3507676.1"/>
    <property type="molecule type" value="Genomic_DNA"/>
</dbReference>
<protein>
    <submittedName>
        <fullName evidence="1">Uncharacterized protein</fullName>
    </submittedName>
</protein>
<sequence length="60" mass="6958">MRPCRHHFDITSATMIDCHFIVSIDTDISEQVIVLTCYIVYLCLCCHHNPDWIYTGNSVI</sequence>
<accession>A0A8S9NVD1</accession>